<dbReference type="SUPFAM" id="SSF53474">
    <property type="entry name" value="alpha/beta-Hydrolases"/>
    <property type="match status" value="1"/>
</dbReference>
<dbReference type="InterPro" id="IPR022742">
    <property type="entry name" value="Hydrolase_4"/>
</dbReference>
<name>A0A9N7NPU2_STRHE</name>
<protein>
    <submittedName>
        <fullName evidence="2">Alpha/beta-Hydrolases superfamily protein</fullName>
    </submittedName>
</protein>
<dbReference type="Proteomes" id="UP001153555">
    <property type="component" value="Unassembled WGS sequence"/>
</dbReference>
<proteinExistence type="predicted"/>
<dbReference type="PANTHER" id="PTHR42886">
    <property type="entry name" value="RE40534P-RELATED"/>
    <property type="match status" value="1"/>
</dbReference>
<sequence>MLLYSNFAPTNTINSTKASSYVIQNISLRFSSCSQRIKFRTNIVTSQIAAMQQKIALLNKHGEKLVGVLHETGSPKLVVLCHGFKSTKEYSMMVNLATALENEGISAFRFDFSGNGESEGTFEFGNYSSEVEDLRSVVEYFIGLNRSTVAVVGHSKGGGVVLLYASKYHDIPAVVNISGRYDLKRGLEERLGKDFMDRLNKDGYIDIKTKSGEVDYRVTLESMMERLNTDMHKSALTIDKKCRVLIVHGSADEIIPVEDGIEFGKIIQNNCLRIIQGADHCFTSHQDELIGVVLPFVKVKPIEIRSPDDCQPLHVPIRQYLLKRR</sequence>
<dbReference type="EMBL" id="CACSLK010028053">
    <property type="protein sequence ID" value="CAA0834982.1"/>
    <property type="molecule type" value="Genomic_DNA"/>
</dbReference>
<dbReference type="OrthoDB" id="9988524at2759"/>
<dbReference type="GO" id="GO:0005829">
    <property type="term" value="C:cytosol"/>
    <property type="evidence" value="ECO:0007669"/>
    <property type="project" value="TreeGrafter"/>
</dbReference>
<organism evidence="2 3">
    <name type="scientific">Striga hermonthica</name>
    <name type="common">Purple witchweed</name>
    <name type="synonym">Buchnera hermonthica</name>
    <dbReference type="NCBI Taxonomy" id="68872"/>
    <lineage>
        <taxon>Eukaryota</taxon>
        <taxon>Viridiplantae</taxon>
        <taxon>Streptophyta</taxon>
        <taxon>Embryophyta</taxon>
        <taxon>Tracheophyta</taxon>
        <taxon>Spermatophyta</taxon>
        <taxon>Magnoliopsida</taxon>
        <taxon>eudicotyledons</taxon>
        <taxon>Gunneridae</taxon>
        <taxon>Pentapetalae</taxon>
        <taxon>asterids</taxon>
        <taxon>lamiids</taxon>
        <taxon>Lamiales</taxon>
        <taxon>Orobanchaceae</taxon>
        <taxon>Buchnereae</taxon>
        <taxon>Striga</taxon>
    </lineage>
</organism>
<evidence type="ECO:0000313" key="2">
    <source>
        <dbReference type="EMBL" id="CAA0834982.1"/>
    </source>
</evidence>
<accession>A0A9N7NPU2</accession>
<dbReference type="PANTHER" id="PTHR42886:SF53">
    <property type="entry name" value="ALPHA_BETA-HYDROLASES SUPERFAMILY PROTEIN"/>
    <property type="match status" value="1"/>
</dbReference>
<dbReference type="Pfam" id="PF12146">
    <property type="entry name" value="Hydrolase_4"/>
    <property type="match status" value="1"/>
</dbReference>
<dbReference type="AlphaFoldDB" id="A0A9N7NPU2"/>
<dbReference type="Gene3D" id="3.40.50.1820">
    <property type="entry name" value="alpha/beta hydrolase"/>
    <property type="match status" value="1"/>
</dbReference>
<dbReference type="InterPro" id="IPR029058">
    <property type="entry name" value="AB_hydrolase_fold"/>
</dbReference>
<reference evidence="2" key="1">
    <citation type="submission" date="2019-12" db="EMBL/GenBank/DDBJ databases">
        <authorList>
            <person name="Scholes J."/>
        </authorList>
    </citation>
    <scope>NUCLEOTIDE SEQUENCE</scope>
</reference>
<evidence type="ECO:0000313" key="3">
    <source>
        <dbReference type="Proteomes" id="UP001153555"/>
    </source>
</evidence>
<gene>
    <name evidence="2" type="ORF">SHERM_02787</name>
</gene>
<feature type="domain" description="Serine aminopeptidase S33" evidence="1">
    <location>
        <begin position="76"/>
        <end position="185"/>
    </location>
</feature>
<evidence type="ECO:0000259" key="1">
    <source>
        <dbReference type="Pfam" id="PF12146"/>
    </source>
</evidence>
<comment type="caution">
    <text evidence="2">The sequence shown here is derived from an EMBL/GenBank/DDBJ whole genome shotgun (WGS) entry which is preliminary data.</text>
</comment>
<keyword evidence="3" id="KW-1185">Reference proteome</keyword>